<proteinExistence type="predicted"/>
<organism evidence="1">
    <name type="scientific">bioreactor metagenome</name>
    <dbReference type="NCBI Taxonomy" id="1076179"/>
    <lineage>
        <taxon>unclassified sequences</taxon>
        <taxon>metagenomes</taxon>
        <taxon>ecological metagenomes</taxon>
    </lineage>
</organism>
<gene>
    <name evidence="1" type="ORF">SDC9_140813</name>
</gene>
<protein>
    <submittedName>
        <fullName evidence="1">Uncharacterized protein</fullName>
    </submittedName>
</protein>
<evidence type="ECO:0000313" key="1">
    <source>
        <dbReference type="EMBL" id="MPM93673.1"/>
    </source>
</evidence>
<reference evidence="1" key="1">
    <citation type="submission" date="2019-08" db="EMBL/GenBank/DDBJ databases">
        <authorList>
            <person name="Kucharzyk K."/>
            <person name="Murdoch R.W."/>
            <person name="Higgins S."/>
            <person name="Loffler F."/>
        </authorList>
    </citation>
    <scope>NUCLEOTIDE SEQUENCE</scope>
</reference>
<dbReference type="AlphaFoldDB" id="A0A645DYK3"/>
<sequence>MGGQQIAFNVVGNEGQCLGRSGLALCSQPLRNPGRQAFALWCVEFNALPGFAQGLEPTGLARLPVHLGQGDQGQGVAGQLLAIALQRVAAFAPRFAGGNAQVDEFVASEQGHVTRSQGQCVPTKTLADDQGFALCVTLLARGGPDRIAGL</sequence>
<comment type="caution">
    <text evidence="1">The sequence shown here is derived from an EMBL/GenBank/DDBJ whole genome shotgun (WGS) entry which is preliminary data.</text>
</comment>
<dbReference type="EMBL" id="VSSQ01040432">
    <property type="protein sequence ID" value="MPM93673.1"/>
    <property type="molecule type" value="Genomic_DNA"/>
</dbReference>
<name>A0A645DYK3_9ZZZZ</name>
<accession>A0A645DYK3</accession>